<evidence type="ECO:0000256" key="8">
    <source>
        <dbReference type="ARBA" id="ARBA00023186"/>
    </source>
</evidence>
<dbReference type="SFLD" id="SFLDF00288">
    <property type="entry name" value="HemN-like__clustered_with_nucl"/>
    <property type="match status" value="1"/>
</dbReference>
<evidence type="ECO:0000313" key="11">
    <source>
        <dbReference type="EMBL" id="SHM05383.1"/>
    </source>
</evidence>
<dbReference type="InterPro" id="IPR034505">
    <property type="entry name" value="Coproporphyrinogen-III_oxidase"/>
</dbReference>
<dbReference type="Gene3D" id="3.20.20.70">
    <property type="entry name" value="Aldolase class I"/>
    <property type="match status" value="1"/>
</dbReference>
<dbReference type="AlphaFoldDB" id="A0A1M7FMX7"/>
<dbReference type="EMBL" id="FRCR01000001">
    <property type="protein sequence ID" value="SHM05383.1"/>
    <property type="molecule type" value="Genomic_DNA"/>
</dbReference>
<keyword evidence="3 9" id="KW-0349">Heme</keyword>
<reference evidence="12" key="1">
    <citation type="submission" date="2016-11" db="EMBL/GenBank/DDBJ databases">
        <authorList>
            <person name="Varghese N."/>
            <person name="Submissions S."/>
        </authorList>
    </citation>
    <scope>NUCLEOTIDE SEQUENCE [LARGE SCALE GENOMIC DNA]</scope>
    <source>
        <strain evidence="12">DSM 18802</strain>
    </source>
</reference>
<evidence type="ECO:0000256" key="7">
    <source>
        <dbReference type="ARBA" id="ARBA00023014"/>
    </source>
</evidence>
<evidence type="ECO:0000259" key="10">
    <source>
        <dbReference type="PROSITE" id="PS51918"/>
    </source>
</evidence>
<evidence type="ECO:0000256" key="3">
    <source>
        <dbReference type="ARBA" id="ARBA00022617"/>
    </source>
</evidence>
<keyword evidence="8 9" id="KW-0143">Chaperone</keyword>
<dbReference type="Proteomes" id="UP000184375">
    <property type="component" value="Unassembled WGS sequence"/>
</dbReference>
<evidence type="ECO:0000256" key="5">
    <source>
        <dbReference type="ARBA" id="ARBA00022723"/>
    </source>
</evidence>
<evidence type="ECO:0000313" key="12">
    <source>
        <dbReference type="Proteomes" id="UP000184375"/>
    </source>
</evidence>
<keyword evidence="7 9" id="KW-0411">Iron-sulfur</keyword>
<dbReference type="GO" id="GO:0046872">
    <property type="term" value="F:metal ion binding"/>
    <property type="evidence" value="ECO:0007669"/>
    <property type="project" value="UniProtKB-UniRule"/>
</dbReference>
<dbReference type="Pfam" id="PF06969">
    <property type="entry name" value="HemN_C"/>
    <property type="match status" value="1"/>
</dbReference>
<gene>
    <name evidence="11" type="ORF">SAMN05660826_00083</name>
</gene>
<evidence type="ECO:0000256" key="4">
    <source>
        <dbReference type="ARBA" id="ARBA00022691"/>
    </source>
</evidence>
<dbReference type="SFLD" id="SFLDF00562">
    <property type="entry name" value="HemN-like__clustered_with_heat"/>
    <property type="match status" value="1"/>
</dbReference>
<dbReference type="GO" id="GO:0051539">
    <property type="term" value="F:4 iron, 4 sulfur cluster binding"/>
    <property type="evidence" value="ECO:0007669"/>
    <property type="project" value="UniProtKB-UniRule"/>
</dbReference>
<dbReference type="InterPro" id="IPR058240">
    <property type="entry name" value="rSAM_sf"/>
</dbReference>
<feature type="domain" description="Radical SAM core" evidence="10">
    <location>
        <begin position="1"/>
        <end position="226"/>
    </location>
</feature>
<evidence type="ECO:0000256" key="9">
    <source>
        <dbReference type="RuleBase" id="RU364116"/>
    </source>
</evidence>
<name>A0A1M7FMX7_9FIRM</name>
<sequence length="375" mass="43015">MDTLALYIHIPFCIKRCAYCDFNSYTELEYVPSYLDSLKREISFYSNIERKISSIYIGGGTPTVLNEKELSSIIDAIHRAFNLSSDLEFTVEANPETVTKEKLEVLREGGVNRLSLGLQSFNEELLKVIGRIHNAEGFLKNFFMAREAGFNNINVDLIFGLPQQRVEDFLNSLRKLLDLSPEHVSCYSLSVEEGTKFYELKEKGLLFLPSEDEERMMYHAARSILEEGGYSHYEISNFAKSGRECKHNLVYWTYGEYLGLGAGAHSFMDGVRFYNAYGLKDYIEKVKAKGEAVESRERISEPEQQAEFVILGLRLIKGVDKAKFYERFRKDMDLVYGEVLEKLEEKGLIVNGKEYVKLTKKGLDLANEVFVEFLP</sequence>
<dbReference type="InterPro" id="IPR013785">
    <property type="entry name" value="Aldolase_TIM"/>
</dbReference>
<keyword evidence="9" id="KW-0004">4Fe-4S</keyword>
<dbReference type="STRING" id="447595.SAMN05660826_00083"/>
<keyword evidence="12" id="KW-1185">Reference proteome</keyword>
<accession>A0A1M7FMX7</accession>
<dbReference type="InterPro" id="IPR006638">
    <property type="entry name" value="Elp3/MiaA/NifB-like_rSAM"/>
</dbReference>
<keyword evidence="9" id="KW-0963">Cytoplasm</keyword>
<dbReference type="InterPro" id="IPR010723">
    <property type="entry name" value="HemN_C"/>
</dbReference>
<dbReference type="GO" id="GO:0006779">
    <property type="term" value="P:porphyrin-containing compound biosynthetic process"/>
    <property type="evidence" value="ECO:0007669"/>
    <property type="project" value="InterPro"/>
</dbReference>
<dbReference type="GO" id="GO:0004109">
    <property type="term" value="F:coproporphyrinogen oxidase activity"/>
    <property type="evidence" value="ECO:0007669"/>
    <property type="project" value="InterPro"/>
</dbReference>
<dbReference type="SMART" id="SM00729">
    <property type="entry name" value="Elp3"/>
    <property type="match status" value="1"/>
</dbReference>
<dbReference type="InterPro" id="IPR004559">
    <property type="entry name" value="HemW-like"/>
</dbReference>
<dbReference type="SFLD" id="SFLDG01082">
    <property type="entry name" value="B12-binding_domain_containing"/>
    <property type="match status" value="1"/>
</dbReference>
<keyword evidence="5 9" id="KW-0479">Metal-binding</keyword>
<protein>
    <recommendedName>
        <fullName evidence="2 9">Heme chaperone HemW</fullName>
    </recommendedName>
</protein>
<dbReference type="CDD" id="cd01335">
    <property type="entry name" value="Radical_SAM"/>
    <property type="match status" value="1"/>
</dbReference>
<evidence type="ECO:0000256" key="2">
    <source>
        <dbReference type="ARBA" id="ARBA00017228"/>
    </source>
</evidence>
<comment type="subcellular location">
    <subcellularLocation>
        <location evidence="9">Cytoplasm</location>
    </subcellularLocation>
</comment>
<dbReference type="InterPro" id="IPR007197">
    <property type="entry name" value="rSAM"/>
</dbReference>
<dbReference type="PROSITE" id="PS51918">
    <property type="entry name" value="RADICAL_SAM"/>
    <property type="match status" value="1"/>
</dbReference>
<proteinExistence type="inferred from homology"/>
<dbReference type="OrthoDB" id="9808022at2"/>
<dbReference type="SFLD" id="SFLDS00029">
    <property type="entry name" value="Radical_SAM"/>
    <property type="match status" value="1"/>
</dbReference>
<dbReference type="PANTHER" id="PTHR13932:SF5">
    <property type="entry name" value="RADICAL S-ADENOSYL METHIONINE DOMAIN-CONTAINING PROTEIN 1, MITOCHONDRIAL"/>
    <property type="match status" value="1"/>
</dbReference>
<dbReference type="PANTHER" id="PTHR13932">
    <property type="entry name" value="COPROPORPHYRINIGEN III OXIDASE"/>
    <property type="match status" value="1"/>
</dbReference>
<keyword evidence="4 9" id="KW-0949">S-adenosyl-L-methionine</keyword>
<dbReference type="NCBIfam" id="TIGR00539">
    <property type="entry name" value="hemN_rel"/>
    <property type="match status" value="1"/>
</dbReference>
<dbReference type="RefSeq" id="WP_073253061.1">
    <property type="nucleotide sequence ID" value="NZ_FRCR01000001.1"/>
</dbReference>
<keyword evidence="6 9" id="KW-0408">Iron</keyword>
<evidence type="ECO:0000256" key="6">
    <source>
        <dbReference type="ARBA" id="ARBA00023004"/>
    </source>
</evidence>
<comment type="function">
    <text evidence="9">Probably acts as a heme chaperone, transferring heme to an unknown acceptor. Binds one molecule of heme per monomer, possibly covalently. Binds 1 [4Fe-4S] cluster. The cluster is coordinated with 3 cysteines and an exchangeable S-adenosyl-L-methionine.</text>
</comment>
<dbReference type="SFLD" id="SFLDG01065">
    <property type="entry name" value="anaerobic_coproporphyrinogen-I"/>
    <property type="match status" value="1"/>
</dbReference>
<evidence type="ECO:0000256" key="1">
    <source>
        <dbReference type="ARBA" id="ARBA00006100"/>
    </source>
</evidence>
<dbReference type="GO" id="GO:0005737">
    <property type="term" value="C:cytoplasm"/>
    <property type="evidence" value="ECO:0007669"/>
    <property type="project" value="UniProtKB-SubCell"/>
</dbReference>
<dbReference type="Pfam" id="PF04055">
    <property type="entry name" value="Radical_SAM"/>
    <property type="match status" value="1"/>
</dbReference>
<comment type="similarity">
    <text evidence="1">Belongs to the anaerobic coproporphyrinogen-III oxidase family. HemW subfamily.</text>
</comment>
<organism evidence="11 12">
    <name type="scientific">Caldanaerovirga acetigignens</name>
    <dbReference type="NCBI Taxonomy" id="447595"/>
    <lineage>
        <taxon>Bacteria</taxon>
        <taxon>Bacillati</taxon>
        <taxon>Bacillota</taxon>
        <taxon>Clostridia</taxon>
        <taxon>Thermosediminibacterales</taxon>
        <taxon>Thermosediminibacteraceae</taxon>
        <taxon>Caldanaerovirga</taxon>
    </lineage>
</organism>
<dbReference type="SUPFAM" id="SSF102114">
    <property type="entry name" value="Radical SAM enzymes"/>
    <property type="match status" value="1"/>
</dbReference>